<organism evidence="1 2">
    <name type="scientific">Diabrotica balteata</name>
    <name type="common">Banded cucumber beetle</name>
    <dbReference type="NCBI Taxonomy" id="107213"/>
    <lineage>
        <taxon>Eukaryota</taxon>
        <taxon>Metazoa</taxon>
        <taxon>Ecdysozoa</taxon>
        <taxon>Arthropoda</taxon>
        <taxon>Hexapoda</taxon>
        <taxon>Insecta</taxon>
        <taxon>Pterygota</taxon>
        <taxon>Neoptera</taxon>
        <taxon>Endopterygota</taxon>
        <taxon>Coleoptera</taxon>
        <taxon>Polyphaga</taxon>
        <taxon>Cucujiformia</taxon>
        <taxon>Chrysomeloidea</taxon>
        <taxon>Chrysomelidae</taxon>
        <taxon>Galerucinae</taxon>
        <taxon>Diabroticina</taxon>
        <taxon>Diabroticites</taxon>
        <taxon>Diabrotica</taxon>
    </lineage>
</organism>
<dbReference type="EMBL" id="OU898279">
    <property type="protein sequence ID" value="CAG9833556.1"/>
    <property type="molecule type" value="Genomic_DNA"/>
</dbReference>
<reference evidence="1" key="1">
    <citation type="submission" date="2022-01" db="EMBL/GenBank/DDBJ databases">
        <authorList>
            <person name="King R."/>
        </authorList>
    </citation>
    <scope>NUCLEOTIDE SEQUENCE</scope>
</reference>
<protein>
    <submittedName>
        <fullName evidence="1">Uncharacterized protein</fullName>
    </submittedName>
</protein>
<evidence type="ECO:0000313" key="1">
    <source>
        <dbReference type="EMBL" id="CAG9833556.1"/>
    </source>
</evidence>
<dbReference type="AlphaFoldDB" id="A0A9N9T1D2"/>
<keyword evidence="2" id="KW-1185">Reference proteome</keyword>
<sequence length="118" mass="13803">GPLYHHSRTNSCILFKVVIVTNNFRVLKKTSYHFFDQSDGLHQWTKVAFSPVYKLFFPLQLLEMKPYFVNSNVAAKILRIPLLLRKIVLGWMTGVKTIRSDVLPSIELFINFKQTLYI</sequence>
<feature type="non-terminal residue" evidence="1">
    <location>
        <position position="1"/>
    </location>
</feature>
<evidence type="ECO:0000313" key="2">
    <source>
        <dbReference type="Proteomes" id="UP001153709"/>
    </source>
</evidence>
<name>A0A9N9T1D2_DIABA</name>
<gene>
    <name evidence="1" type="ORF">DIABBA_LOCUS6953</name>
</gene>
<accession>A0A9N9T1D2</accession>
<dbReference type="Proteomes" id="UP001153709">
    <property type="component" value="Chromosome 4"/>
</dbReference>
<proteinExistence type="predicted"/>